<reference evidence="2 3" key="1">
    <citation type="submission" date="2021-06" db="EMBL/GenBank/DDBJ databases">
        <title>Caerostris extrusa draft genome.</title>
        <authorList>
            <person name="Kono N."/>
            <person name="Arakawa K."/>
        </authorList>
    </citation>
    <scope>NUCLEOTIDE SEQUENCE [LARGE SCALE GENOMIC DNA]</scope>
</reference>
<protein>
    <submittedName>
        <fullName evidence="2">Uncharacterized protein</fullName>
    </submittedName>
</protein>
<dbReference type="AlphaFoldDB" id="A0AAV4RZL4"/>
<evidence type="ECO:0000313" key="3">
    <source>
        <dbReference type="Proteomes" id="UP001054945"/>
    </source>
</evidence>
<evidence type="ECO:0000256" key="1">
    <source>
        <dbReference type="SAM" id="MobiDB-lite"/>
    </source>
</evidence>
<name>A0AAV4RZL4_CAEEX</name>
<comment type="caution">
    <text evidence="2">The sequence shown here is derived from an EMBL/GenBank/DDBJ whole genome shotgun (WGS) entry which is preliminary data.</text>
</comment>
<gene>
    <name evidence="2" type="ORF">CEXT_184161</name>
</gene>
<keyword evidence="3" id="KW-1185">Reference proteome</keyword>
<accession>A0AAV4RZL4</accession>
<dbReference type="EMBL" id="BPLR01008786">
    <property type="protein sequence ID" value="GIY27180.1"/>
    <property type="molecule type" value="Genomic_DNA"/>
</dbReference>
<dbReference type="Proteomes" id="UP001054945">
    <property type="component" value="Unassembled WGS sequence"/>
</dbReference>
<sequence length="113" mass="12516">MPFCIVLFCNAETGPQPFEAKGPGRRVEKHPQGGRTRKGGRSSRDRPIVTRLGKKKFSSSSCSTGPLRPAPLTNWLVRICQELFTSADEEPRLARGLVPNFASLNYCKVTLNQ</sequence>
<organism evidence="2 3">
    <name type="scientific">Caerostris extrusa</name>
    <name type="common">Bark spider</name>
    <name type="synonym">Caerostris bankana</name>
    <dbReference type="NCBI Taxonomy" id="172846"/>
    <lineage>
        <taxon>Eukaryota</taxon>
        <taxon>Metazoa</taxon>
        <taxon>Ecdysozoa</taxon>
        <taxon>Arthropoda</taxon>
        <taxon>Chelicerata</taxon>
        <taxon>Arachnida</taxon>
        <taxon>Araneae</taxon>
        <taxon>Araneomorphae</taxon>
        <taxon>Entelegynae</taxon>
        <taxon>Araneoidea</taxon>
        <taxon>Araneidae</taxon>
        <taxon>Caerostris</taxon>
    </lineage>
</organism>
<evidence type="ECO:0000313" key="2">
    <source>
        <dbReference type="EMBL" id="GIY27180.1"/>
    </source>
</evidence>
<proteinExistence type="predicted"/>
<feature type="region of interest" description="Disordered" evidence="1">
    <location>
        <begin position="18"/>
        <end position="70"/>
    </location>
</feature>